<accession>I2H0G3</accession>
<dbReference type="RefSeq" id="XP_004179384.1">
    <property type="nucleotide sequence ID" value="XM_004179336.1"/>
</dbReference>
<evidence type="ECO:0000313" key="2">
    <source>
        <dbReference type="EMBL" id="CCH59865.1"/>
    </source>
</evidence>
<dbReference type="GeneID" id="14494834"/>
<organism evidence="2 3">
    <name type="scientific">Henningerozyma blattae (strain ATCC 34711 / CBS 6284 / DSM 70876 / NBRC 10599 / NRRL Y-10934 / UCD 77-7)</name>
    <name type="common">Yeast</name>
    <name type="synonym">Tetrapisispora blattae</name>
    <dbReference type="NCBI Taxonomy" id="1071380"/>
    <lineage>
        <taxon>Eukaryota</taxon>
        <taxon>Fungi</taxon>
        <taxon>Dikarya</taxon>
        <taxon>Ascomycota</taxon>
        <taxon>Saccharomycotina</taxon>
        <taxon>Saccharomycetes</taxon>
        <taxon>Saccharomycetales</taxon>
        <taxon>Saccharomycetaceae</taxon>
        <taxon>Henningerozyma</taxon>
    </lineage>
</organism>
<dbReference type="EMBL" id="HE806318">
    <property type="protein sequence ID" value="CCH59865.1"/>
    <property type="molecule type" value="Genomic_DNA"/>
</dbReference>
<dbReference type="InParanoid" id="I2H0G3"/>
<dbReference type="KEGG" id="tbl:TBLA_0C00490"/>
<sequence length="224" mass="25902">MFAGNEMFNSLKSHGYSIIELVYNNQANKTSYYHVTKQEGKIDTLKVQYILLKKDNLQSSLSEYMSCTRPDADCSSLFWISPNIYCEIYPGKYNIFHTNYHSKIIIKEENVMESFQTNENITPSKIEEPKVTFENDQEYQIPHRKFSRTPIPEAQKEYKSDEIENNSHSLDDTYSSSSSYTDISTLSSLSSSSSFIWAPTPSFNIFATIETEHALCLDRIRNKN</sequence>
<dbReference type="AlphaFoldDB" id="I2H0G3"/>
<evidence type="ECO:0000313" key="3">
    <source>
        <dbReference type="Proteomes" id="UP000002866"/>
    </source>
</evidence>
<reference evidence="2 3" key="1">
    <citation type="journal article" date="2011" name="Proc. Natl. Acad. Sci. U.S.A.">
        <title>Evolutionary erosion of yeast sex chromosomes by mating-type switching accidents.</title>
        <authorList>
            <person name="Gordon J.L."/>
            <person name="Armisen D."/>
            <person name="Proux-Wera E."/>
            <person name="Oheigeartaigh S.S."/>
            <person name="Byrne K.P."/>
            <person name="Wolfe K.H."/>
        </authorList>
    </citation>
    <scope>NUCLEOTIDE SEQUENCE [LARGE SCALE GENOMIC DNA]</scope>
    <source>
        <strain evidence="3">ATCC 34711 / CBS 6284 / DSM 70876 / NBRC 10599 / NRRL Y-10934 / UCD 77-7</strain>
    </source>
</reference>
<dbReference type="Proteomes" id="UP000002866">
    <property type="component" value="Chromosome 3"/>
</dbReference>
<evidence type="ECO:0000256" key="1">
    <source>
        <dbReference type="SAM" id="MobiDB-lite"/>
    </source>
</evidence>
<proteinExistence type="predicted"/>
<feature type="region of interest" description="Disordered" evidence="1">
    <location>
        <begin position="158"/>
        <end position="177"/>
    </location>
</feature>
<keyword evidence="3" id="KW-1185">Reference proteome</keyword>
<gene>
    <name evidence="2" type="primary">TBLA0C00490</name>
    <name evidence="2" type="ORF">TBLA_0C00490</name>
</gene>
<dbReference type="HOGENOM" id="CLU_1235763_0_0_1"/>
<protein>
    <submittedName>
        <fullName evidence="2">Uncharacterized protein</fullName>
    </submittedName>
</protein>
<name>I2H0G3_HENB6</name>